<sequence>MKIHRVERVGSSPPSRVRIADMVHPTLQNLSDEHDGTVSELPEYIGLRQYIRALRYRLLHKFSSRAHWIRVAEGVENPHFTYEQERYLQLQLSGELAVSSYFDYSLPVEPHRLRPVQYIHLIRHLLDEGPFRDSIHWHQVATGNRSAHPTSPHPETDIHIARLVVQEGGGEDLTERDLGLITGDVLVGYRRV</sequence>
<name>A0ACC1T5V1_9APHY</name>
<dbReference type="EMBL" id="JANHOG010000486">
    <property type="protein sequence ID" value="KAJ3553893.1"/>
    <property type="molecule type" value="Genomic_DNA"/>
</dbReference>
<keyword evidence="2" id="KW-1185">Reference proteome</keyword>
<protein>
    <submittedName>
        <fullName evidence="1">Uncharacterized protein</fullName>
    </submittedName>
</protein>
<evidence type="ECO:0000313" key="2">
    <source>
        <dbReference type="Proteomes" id="UP001148662"/>
    </source>
</evidence>
<evidence type="ECO:0000313" key="1">
    <source>
        <dbReference type="EMBL" id="KAJ3553893.1"/>
    </source>
</evidence>
<accession>A0ACC1T5V1</accession>
<gene>
    <name evidence="1" type="ORF">NM688_g3382</name>
</gene>
<dbReference type="Proteomes" id="UP001148662">
    <property type="component" value="Unassembled WGS sequence"/>
</dbReference>
<reference evidence="1" key="1">
    <citation type="submission" date="2022-07" db="EMBL/GenBank/DDBJ databases">
        <title>Genome Sequence of Phlebia brevispora.</title>
        <authorList>
            <person name="Buettner E."/>
        </authorList>
    </citation>
    <scope>NUCLEOTIDE SEQUENCE</scope>
    <source>
        <strain evidence="1">MPL23</strain>
    </source>
</reference>
<organism evidence="1 2">
    <name type="scientific">Phlebia brevispora</name>
    <dbReference type="NCBI Taxonomy" id="194682"/>
    <lineage>
        <taxon>Eukaryota</taxon>
        <taxon>Fungi</taxon>
        <taxon>Dikarya</taxon>
        <taxon>Basidiomycota</taxon>
        <taxon>Agaricomycotina</taxon>
        <taxon>Agaricomycetes</taxon>
        <taxon>Polyporales</taxon>
        <taxon>Meruliaceae</taxon>
        <taxon>Phlebia</taxon>
    </lineage>
</organism>
<comment type="caution">
    <text evidence="1">The sequence shown here is derived from an EMBL/GenBank/DDBJ whole genome shotgun (WGS) entry which is preliminary data.</text>
</comment>
<proteinExistence type="predicted"/>